<dbReference type="InterPro" id="IPR001073">
    <property type="entry name" value="C1q_dom"/>
</dbReference>
<protein>
    <submittedName>
        <fullName evidence="10">Uncharacterized protein LOC106067923</fullName>
    </submittedName>
</protein>
<evidence type="ECO:0000256" key="4">
    <source>
        <dbReference type="ARBA" id="ARBA00022729"/>
    </source>
</evidence>
<evidence type="ECO:0000313" key="10">
    <source>
        <dbReference type="RefSeq" id="XP_055884236.1"/>
    </source>
</evidence>
<evidence type="ECO:0000256" key="3">
    <source>
        <dbReference type="ARBA" id="ARBA00022723"/>
    </source>
</evidence>
<dbReference type="OMA" id="ALEISWN"/>
<dbReference type="SMART" id="SM00607">
    <property type="entry name" value="FTP"/>
    <property type="match status" value="1"/>
</dbReference>
<dbReference type="GeneID" id="106067923"/>
<feature type="chain" id="PRO_5040836206" evidence="7">
    <location>
        <begin position="22"/>
        <end position="493"/>
    </location>
</feature>
<evidence type="ECO:0000256" key="1">
    <source>
        <dbReference type="ARBA" id="ARBA00004613"/>
    </source>
</evidence>
<dbReference type="Pfam" id="PF00386">
    <property type="entry name" value="C1q"/>
    <property type="match status" value="1"/>
</dbReference>
<comment type="subcellular location">
    <subcellularLocation>
        <location evidence="1">Secreted</location>
    </subcellularLocation>
</comment>
<dbReference type="OrthoDB" id="6152285at2759"/>
<dbReference type="SUPFAM" id="SSF49785">
    <property type="entry name" value="Galactose-binding domain-like"/>
    <property type="match status" value="1"/>
</dbReference>
<dbReference type="PROSITE" id="PS50871">
    <property type="entry name" value="C1Q"/>
    <property type="match status" value="1"/>
</dbReference>
<dbReference type="InterPro" id="IPR006585">
    <property type="entry name" value="FTP1"/>
</dbReference>
<sequence>MFQVSLFSALVVVCFVSVVFSQECSSGWFGPNCQFMCHCSVGSTCDKEGKCSQKCDNGWFGTGCQYQDLANITGVTIKSSPAQTTSWLTDRDDKTCNENQNLEALEISWNRDYPFTWLRYSVINGSSTDIQVVLYKELNVTEGCEPLISKINSTTADYRCDKNDTVTRVLLRGPGIKSLCSLYISGGRNVALKQKTQQSSTLFYQNWNFESKNAVDGSLKNIQFDCTHTSDQNPSWTLELDTPKVVNRFNLYNRGDCCDYRLKKFKLEAFDEGNKSIWSYQDANENPLSVYTFAKILIKPVSTIQIKPTYLIPTENALTLTLCEVEVFGECAPGSFGLNCSAKCPTECPTRCQQDSGICLQTKIVEPFKVAFSLALTQDQNYGNNSNINYDKVYTNEGFGYRREDFQFVAPLPGLYIFTVGVKAQEQKQAKLNLYKNSDYVLSISSQTSQDVNSNFVILSLLQGDRVYVRTGTDSQLYGRPNAIFNTFSGYLI</sequence>
<dbReference type="InterPro" id="IPR008983">
    <property type="entry name" value="Tumour_necrosis_fac-like_dom"/>
</dbReference>
<evidence type="ECO:0000256" key="5">
    <source>
        <dbReference type="ARBA" id="ARBA00022837"/>
    </source>
</evidence>
<dbReference type="Proteomes" id="UP001165740">
    <property type="component" value="Chromosome 5"/>
</dbReference>
<evidence type="ECO:0000256" key="6">
    <source>
        <dbReference type="ARBA" id="ARBA00023157"/>
    </source>
</evidence>
<dbReference type="Gene3D" id="2.60.120.40">
    <property type="match status" value="1"/>
</dbReference>
<keyword evidence="2" id="KW-0964">Secreted</keyword>
<dbReference type="PANTHER" id="PTHR22923:SF116">
    <property type="entry name" value="C1Q DOMAIN-CONTAINING PROTEIN"/>
    <property type="match status" value="1"/>
</dbReference>
<dbReference type="RefSeq" id="XP_055884236.1">
    <property type="nucleotide sequence ID" value="XM_056028261.1"/>
</dbReference>
<feature type="signal peptide" evidence="7">
    <location>
        <begin position="1"/>
        <end position="21"/>
    </location>
</feature>
<reference evidence="10" key="1">
    <citation type="submission" date="2025-08" db="UniProtKB">
        <authorList>
            <consortium name="RefSeq"/>
        </authorList>
    </citation>
    <scope>IDENTIFICATION</scope>
</reference>
<dbReference type="Gene3D" id="2.60.120.260">
    <property type="entry name" value="Galactose-binding domain-like"/>
    <property type="match status" value="1"/>
</dbReference>
<dbReference type="PRINTS" id="PR00007">
    <property type="entry name" value="COMPLEMNTC1Q"/>
</dbReference>
<keyword evidence="3" id="KW-0479">Metal-binding</keyword>
<keyword evidence="4 7" id="KW-0732">Signal</keyword>
<evidence type="ECO:0000256" key="7">
    <source>
        <dbReference type="SAM" id="SignalP"/>
    </source>
</evidence>
<dbReference type="GO" id="GO:0046872">
    <property type="term" value="F:metal ion binding"/>
    <property type="evidence" value="ECO:0007669"/>
    <property type="project" value="UniProtKB-KW"/>
</dbReference>
<keyword evidence="9" id="KW-1185">Reference proteome</keyword>
<dbReference type="InterPro" id="IPR050822">
    <property type="entry name" value="Cerebellin_Synaptic_Org"/>
</dbReference>
<keyword evidence="5" id="KW-0106">Calcium</keyword>
<name>A0A9W3AAA4_BIOGL</name>
<dbReference type="SUPFAM" id="SSF49842">
    <property type="entry name" value="TNF-like"/>
    <property type="match status" value="1"/>
</dbReference>
<dbReference type="InterPro" id="IPR008979">
    <property type="entry name" value="Galactose-bd-like_sf"/>
</dbReference>
<organism evidence="9 10">
    <name type="scientific">Biomphalaria glabrata</name>
    <name type="common">Bloodfluke planorb</name>
    <name type="synonym">Freshwater snail</name>
    <dbReference type="NCBI Taxonomy" id="6526"/>
    <lineage>
        <taxon>Eukaryota</taxon>
        <taxon>Metazoa</taxon>
        <taxon>Spiralia</taxon>
        <taxon>Lophotrochozoa</taxon>
        <taxon>Mollusca</taxon>
        <taxon>Gastropoda</taxon>
        <taxon>Heterobranchia</taxon>
        <taxon>Euthyneura</taxon>
        <taxon>Panpulmonata</taxon>
        <taxon>Hygrophila</taxon>
        <taxon>Lymnaeoidea</taxon>
        <taxon>Planorbidae</taxon>
        <taxon>Biomphalaria</taxon>
    </lineage>
</organism>
<gene>
    <name evidence="10" type="primary">LOC106067923</name>
</gene>
<dbReference type="GO" id="GO:0005576">
    <property type="term" value="C:extracellular region"/>
    <property type="evidence" value="ECO:0007669"/>
    <property type="project" value="UniProtKB-SubCell"/>
</dbReference>
<dbReference type="Pfam" id="PF22633">
    <property type="entry name" value="F5_F8_type_C_2"/>
    <property type="match status" value="1"/>
</dbReference>
<proteinExistence type="predicted"/>
<dbReference type="AlphaFoldDB" id="A0A9W3AAA4"/>
<keyword evidence="6" id="KW-1015">Disulfide bond</keyword>
<evidence type="ECO:0000256" key="2">
    <source>
        <dbReference type="ARBA" id="ARBA00022525"/>
    </source>
</evidence>
<evidence type="ECO:0000259" key="8">
    <source>
        <dbReference type="PROSITE" id="PS50871"/>
    </source>
</evidence>
<dbReference type="PANTHER" id="PTHR22923">
    <property type="entry name" value="CEREBELLIN-RELATED"/>
    <property type="match status" value="1"/>
</dbReference>
<evidence type="ECO:0000313" key="9">
    <source>
        <dbReference type="Proteomes" id="UP001165740"/>
    </source>
</evidence>
<dbReference type="Gene3D" id="2.170.300.10">
    <property type="entry name" value="Tie2 ligand-binding domain superfamily"/>
    <property type="match status" value="1"/>
</dbReference>
<dbReference type="SMART" id="SM00110">
    <property type="entry name" value="C1Q"/>
    <property type="match status" value="1"/>
</dbReference>
<accession>A0A9W3AAA4</accession>
<feature type="domain" description="C1q" evidence="8">
    <location>
        <begin position="365"/>
        <end position="493"/>
    </location>
</feature>